<evidence type="ECO:0008006" key="13">
    <source>
        <dbReference type="Google" id="ProtNLM"/>
    </source>
</evidence>
<name>A0A9R0VR81_TRITD</name>
<keyword evidence="6" id="KW-0067">ATP-binding</keyword>
<dbReference type="EMBL" id="LT934115">
    <property type="protein sequence ID" value="VAH68419.1"/>
    <property type="molecule type" value="Genomic_DNA"/>
</dbReference>
<dbReference type="InterPro" id="IPR056789">
    <property type="entry name" value="LRR_R13L1-DRL21"/>
</dbReference>
<evidence type="ECO:0000256" key="1">
    <source>
        <dbReference type="ARBA" id="ARBA00008894"/>
    </source>
</evidence>
<feature type="domain" description="Disease resistance N-terminal" evidence="8">
    <location>
        <begin position="21"/>
        <end position="84"/>
    </location>
</feature>
<evidence type="ECO:0000256" key="4">
    <source>
        <dbReference type="ARBA" id="ARBA00022741"/>
    </source>
</evidence>
<evidence type="ECO:0000256" key="5">
    <source>
        <dbReference type="ARBA" id="ARBA00022821"/>
    </source>
</evidence>
<dbReference type="Pfam" id="PF25019">
    <property type="entry name" value="LRR_R13L1-DRL21"/>
    <property type="match status" value="1"/>
</dbReference>
<dbReference type="InterPro" id="IPR002182">
    <property type="entry name" value="NB-ARC"/>
</dbReference>
<evidence type="ECO:0000313" key="12">
    <source>
        <dbReference type="Proteomes" id="UP000324705"/>
    </source>
</evidence>
<dbReference type="GO" id="GO:0043531">
    <property type="term" value="F:ADP binding"/>
    <property type="evidence" value="ECO:0007669"/>
    <property type="project" value="InterPro"/>
</dbReference>
<dbReference type="PRINTS" id="PR00364">
    <property type="entry name" value="DISEASERSIST"/>
</dbReference>
<gene>
    <name evidence="11" type="ORF">TRITD_3Av1G253680</name>
</gene>
<dbReference type="InterPro" id="IPR042197">
    <property type="entry name" value="Apaf_helical"/>
</dbReference>
<evidence type="ECO:0000256" key="3">
    <source>
        <dbReference type="ARBA" id="ARBA00022737"/>
    </source>
</evidence>
<dbReference type="InterPro" id="IPR027417">
    <property type="entry name" value="P-loop_NTPase"/>
</dbReference>
<dbReference type="Pfam" id="PF23559">
    <property type="entry name" value="WHD_DRP"/>
    <property type="match status" value="1"/>
</dbReference>
<evidence type="ECO:0000256" key="2">
    <source>
        <dbReference type="ARBA" id="ARBA00022614"/>
    </source>
</evidence>
<dbReference type="Gene3D" id="1.10.8.430">
    <property type="entry name" value="Helical domain of apoptotic protease-activating factors"/>
    <property type="match status" value="1"/>
</dbReference>
<reference evidence="11 12" key="1">
    <citation type="submission" date="2017-09" db="EMBL/GenBank/DDBJ databases">
        <authorList>
            <consortium name="International Durum Wheat Genome Sequencing Consortium (IDWGSC)"/>
            <person name="Milanesi L."/>
        </authorList>
    </citation>
    <scope>NUCLEOTIDE SEQUENCE [LARGE SCALE GENOMIC DNA]</scope>
    <source>
        <strain evidence="12">cv. Svevo</strain>
    </source>
</reference>
<keyword evidence="12" id="KW-1185">Reference proteome</keyword>
<dbReference type="Gene3D" id="1.10.10.10">
    <property type="entry name" value="Winged helix-like DNA-binding domain superfamily/Winged helix DNA-binding domain"/>
    <property type="match status" value="1"/>
</dbReference>
<dbReference type="Pfam" id="PF00931">
    <property type="entry name" value="NB-ARC"/>
    <property type="match status" value="1"/>
</dbReference>
<evidence type="ECO:0000259" key="7">
    <source>
        <dbReference type="Pfam" id="PF00931"/>
    </source>
</evidence>
<feature type="domain" description="R13L1/DRL21-like LRR repeat region" evidence="10">
    <location>
        <begin position="702"/>
        <end position="821"/>
    </location>
</feature>
<proteinExistence type="inferred from homology"/>
<dbReference type="AlphaFoldDB" id="A0A9R0VR81"/>
<evidence type="ECO:0000259" key="10">
    <source>
        <dbReference type="Pfam" id="PF25019"/>
    </source>
</evidence>
<keyword evidence="5" id="KW-0611">Plant defense</keyword>
<evidence type="ECO:0000259" key="9">
    <source>
        <dbReference type="Pfam" id="PF23559"/>
    </source>
</evidence>
<dbReference type="InterPro" id="IPR036388">
    <property type="entry name" value="WH-like_DNA-bd_sf"/>
</dbReference>
<dbReference type="Gene3D" id="3.80.10.10">
    <property type="entry name" value="Ribonuclease Inhibitor"/>
    <property type="match status" value="2"/>
</dbReference>
<dbReference type="SUPFAM" id="SSF52540">
    <property type="entry name" value="P-loop containing nucleoside triphosphate hydrolases"/>
    <property type="match status" value="1"/>
</dbReference>
<comment type="similarity">
    <text evidence="1">Belongs to the disease resistance NB-LRR family.</text>
</comment>
<organism evidence="11 12">
    <name type="scientific">Triticum turgidum subsp. durum</name>
    <name type="common">Durum wheat</name>
    <name type="synonym">Triticum durum</name>
    <dbReference type="NCBI Taxonomy" id="4567"/>
    <lineage>
        <taxon>Eukaryota</taxon>
        <taxon>Viridiplantae</taxon>
        <taxon>Streptophyta</taxon>
        <taxon>Embryophyta</taxon>
        <taxon>Tracheophyta</taxon>
        <taxon>Spermatophyta</taxon>
        <taxon>Magnoliopsida</taxon>
        <taxon>Liliopsida</taxon>
        <taxon>Poales</taxon>
        <taxon>Poaceae</taxon>
        <taxon>BOP clade</taxon>
        <taxon>Pooideae</taxon>
        <taxon>Triticodae</taxon>
        <taxon>Triticeae</taxon>
        <taxon>Triticinae</taxon>
        <taxon>Triticum</taxon>
    </lineage>
</organism>
<feature type="domain" description="Disease resistance protein winged helix" evidence="9">
    <location>
        <begin position="448"/>
        <end position="517"/>
    </location>
</feature>
<dbReference type="GO" id="GO:0006952">
    <property type="term" value="P:defense response"/>
    <property type="evidence" value="ECO:0007669"/>
    <property type="project" value="UniProtKB-KW"/>
</dbReference>
<keyword evidence="3" id="KW-0677">Repeat</keyword>
<evidence type="ECO:0000256" key="6">
    <source>
        <dbReference type="ARBA" id="ARBA00022840"/>
    </source>
</evidence>
<protein>
    <recommendedName>
        <fullName evidence="13">NB-ARC domain-containing protein</fullName>
    </recommendedName>
</protein>
<dbReference type="SUPFAM" id="SSF52058">
    <property type="entry name" value="L domain-like"/>
    <property type="match status" value="1"/>
</dbReference>
<sequence length="1033" mass="116374">METMQQIISAGANIVDATDLSLDVSRLRASFPKAHLLIDRAEWGRFKDMNLAVLLSQLKDATYDAEDLLRELDGQLLQQKTEAANRSVAGQLLASIFNRARVWISRSKARAEDAQSKLDKVIGEMEGALNFMGLNIEPRQLGKAPRMPETSSVLSESLVFGRDEEQGRVISLLGVPSAMPRSSAKRLREKSRRSSAMEVVATDLTVLPIVGIGGVGKTTLAQLVYNDPRVKAHFDLRIWVCVFDLFDIKRVTKEILEHTSASAEATDSLASLNALQVELSQQLKEEKFLLVLDDVWPSACEEWRTFSAPLRYGHHGSMVLVTTRSLRVADLVATIEPPAAAVELQGLPTDIFWDFFSKCAFGRECLQSYPQLQEIGRGIASRLCGSPLAAKTLGRLLNTELTERHWRSIQNNELWELAQQDNEILPALRLSYLYLPQELKRCFALCCMFPKDYSFEKDEIVDLWASQGYVAPAGSMRLEDVGSRYLNDLSSRFLLQADPKFPGLSRYIMHDLIHDMAQSVSMGECLLMQDSSSYQSLRRMPQTVRHMSIEVDNAALSRMTTDLDNLNKLRSLRFGTRFEVEMISWFSQLSNILFLSLKGCKLVKLPESLCFLNHLRYLDISHSSIQEFPEKFWCLYNLQVVDASRTRLQTIHEGVTKLVNLRRLSLPVKSSHELSKISGIGNLSCLRNLSYFRVGNVNGRKIGELKGMNQLSGTLSIRSIGRVQNMAEAAEANLVDKQYLEELVLEWRVQACGWRRFENEVLEGLHPPSRIQRLRVECFGGDVTPSWFNPENLPNVKSLQLSRCQSLRYLSVCFPSLNQLILWEVGIEELTALADGSHPSLPSLSNLRLFSCRKLTNLEHFLCPQYLPFIKSIEIVWCTSLLSMPVHGFAGFVCLQDLKIHSCWKLVCPSEVIVFPPSLQRLSICYCGELDKSFQPGCLENLASLRLVQLEGCHNVEVVPLNSSTSIKCLVLRHCSELSSIGGSPTAVLSSIQHVDISDCPKLIQVQQPLLNQGLSTPKEKELHKFLQYTTWY</sequence>
<dbReference type="GO" id="GO:0051707">
    <property type="term" value="P:response to other organism"/>
    <property type="evidence" value="ECO:0007669"/>
    <property type="project" value="UniProtKB-ARBA"/>
</dbReference>
<feature type="domain" description="NB-ARC" evidence="7">
    <location>
        <begin position="202"/>
        <end position="363"/>
    </location>
</feature>
<keyword evidence="2" id="KW-0433">Leucine-rich repeat</keyword>
<evidence type="ECO:0000259" key="8">
    <source>
        <dbReference type="Pfam" id="PF18052"/>
    </source>
</evidence>
<keyword evidence="4" id="KW-0547">Nucleotide-binding</keyword>
<evidence type="ECO:0000313" key="11">
    <source>
        <dbReference type="EMBL" id="VAH68419.1"/>
    </source>
</evidence>
<dbReference type="PANTHER" id="PTHR36766">
    <property type="entry name" value="PLANT BROAD-SPECTRUM MILDEW RESISTANCE PROTEIN RPW8"/>
    <property type="match status" value="1"/>
</dbReference>
<dbReference type="InterPro" id="IPR058922">
    <property type="entry name" value="WHD_DRP"/>
</dbReference>
<dbReference type="GO" id="GO:0005524">
    <property type="term" value="F:ATP binding"/>
    <property type="evidence" value="ECO:0007669"/>
    <property type="project" value="UniProtKB-KW"/>
</dbReference>
<dbReference type="PANTHER" id="PTHR36766:SF40">
    <property type="entry name" value="DISEASE RESISTANCE PROTEIN RGA3"/>
    <property type="match status" value="1"/>
</dbReference>
<dbReference type="Pfam" id="PF18052">
    <property type="entry name" value="Rx_N"/>
    <property type="match status" value="1"/>
</dbReference>
<dbReference type="InterPro" id="IPR041118">
    <property type="entry name" value="Rx_N"/>
</dbReference>
<accession>A0A9R0VR81</accession>
<dbReference type="Gramene" id="TRITD3Av1G253680.1">
    <property type="protein sequence ID" value="TRITD3Av1G253680.1"/>
    <property type="gene ID" value="TRITD3Av1G253680"/>
</dbReference>
<dbReference type="OMA" id="WFRPECL"/>
<dbReference type="Proteomes" id="UP000324705">
    <property type="component" value="Chromosome 3A"/>
</dbReference>
<dbReference type="Gene3D" id="3.40.50.300">
    <property type="entry name" value="P-loop containing nucleotide triphosphate hydrolases"/>
    <property type="match status" value="1"/>
</dbReference>
<dbReference type="InterPro" id="IPR032675">
    <property type="entry name" value="LRR_dom_sf"/>
</dbReference>